<keyword evidence="7" id="KW-1185">Reference proteome</keyword>
<dbReference type="AlphaFoldDB" id="A0A1V2A3Y3"/>
<sequence length="341" mass="37340">MKNHLKKRIISSAAAFFLLFLLLISGCSGANNAKPENEVKEASGESKGMTAIKMGLPSSNASYLPLFVADKKGLFQKQNLDVSFSKVQGGVTALRGLQTNDFQIISSLPESVITGVAQGADVKMIGTLDYQSMYSIYSTQDIKKPEDLKGEVVATNRTGNGTDIQLRWWLKNNGLEPDKDVRIIEAGENSTRLQSLLTGQAKLTILSQPTDLKADASGMKKLALMRDELKTYNHNMLMANGEFLKSQPEAAKGFMKAIAEATEYAKKPENRDEMVQLIMEELQMEQADAEVSFDFVLPSLADKGEINIDGVQWAIDTTKETGMLKGDVTTDQLIENLTASN</sequence>
<evidence type="ECO:0000256" key="2">
    <source>
        <dbReference type="ARBA" id="ARBA00010742"/>
    </source>
</evidence>
<keyword evidence="3 4" id="KW-0732">Signal</keyword>
<feature type="domain" description="SsuA/THI5-like" evidence="5">
    <location>
        <begin position="61"/>
        <end position="268"/>
    </location>
</feature>
<organism evidence="6 7">
    <name type="scientific">Domibacillus epiphyticus</name>
    <dbReference type="NCBI Taxonomy" id="1714355"/>
    <lineage>
        <taxon>Bacteria</taxon>
        <taxon>Bacillati</taxon>
        <taxon>Bacillota</taxon>
        <taxon>Bacilli</taxon>
        <taxon>Bacillales</taxon>
        <taxon>Bacillaceae</taxon>
        <taxon>Domibacillus</taxon>
    </lineage>
</organism>
<name>A0A1V2A3Y3_9BACI</name>
<dbReference type="Proteomes" id="UP000188613">
    <property type="component" value="Unassembled WGS sequence"/>
</dbReference>
<reference evidence="6 7" key="1">
    <citation type="submission" date="2016-12" db="EMBL/GenBank/DDBJ databases">
        <title>Domibacillus sp. SAB 38T whole genome sequencing.</title>
        <authorList>
            <person name="Verma A."/>
            <person name="Ojha A.K."/>
            <person name="Krishnamurthi S."/>
        </authorList>
    </citation>
    <scope>NUCLEOTIDE SEQUENCE [LARGE SCALE GENOMIC DNA]</scope>
    <source>
        <strain evidence="6 7">SAB 38</strain>
    </source>
</reference>
<dbReference type="PANTHER" id="PTHR30024">
    <property type="entry name" value="ALIPHATIC SULFONATES-BINDING PROTEIN-RELATED"/>
    <property type="match status" value="1"/>
</dbReference>
<evidence type="ECO:0000259" key="5">
    <source>
        <dbReference type="Pfam" id="PF09084"/>
    </source>
</evidence>
<gene>
    <name evidence="6" type="ORF">BTO28_15720</name>
</gene>
<evidence type="ECO:0000256" key="1">
    <source>
        <dbReference type="ARBA" id="ARBA00004418"/>
    </source>
</evidence>
<dbReference type="EMBL" id="MSFI01000031">
    <property type="protein sequence ID" value="OMP65713.1"/>
    <property type="molecule type" value="Genomic_DNA"/>
</dbReference>
<evidence type="ECO:0000256" key="4">
    <source>
        <dbReference type="SAM" id="SignalP"/>
    </source>
</evidence>
<feature type="chain" id="PRO_5038390303" description="SsuA/THI5-like domain-containing protein" evidence="4">
    <location>
        <begin position="31"/>
        <end position="341"/>
    </location>
</feature>
<dbReference type="Gene3D" id="3.40.190.10">
    <property type="entry name" value="Periplasmic binding protein-like II"/>
    <property type="match status" value="2"/>
</dbReference>
<dbReference type="Pfam" id="PF09084">
    <property type="entry name" value="NMT1"/>
    <property type="match status" value="1"/>
</dbReference>
<evidence type="ECO:0000313" key="7">
    <source>
        <dbReference type="Proteomes" id="UP000188613"/>
    </source>
</evidence>
<evidence type="ECO:0000313" key="6">
    <source>
        <dbReference type="EMBL" id="OMP65713.1"/>
    </source>
</evidence>
<comment type="subcellular location">
    <subcellularLocation>
        <location evidence="1">Periplasm</location>
    </subcellularLocation>
</comment>
<dbReference type="SUPFAM" id="SSF53850">
    <property type="entry name" value="Periplasmic binding protein-like II"/>
    <property type="match status" value="1"/>
</dbReference>
<dbReference type="PROSITE" id="PS51257">
    <property type="entry name" value="PROKAR_LIPOPROTEIN"/>
    <property type="match status" value="1"/>
</dbReference>
<accession>A0A1V2A3Y3</accession>
<dbReference type="PANTHER" id="PTHR30024:SF47">
    <property type="entry name" value="TAURINE-BINDING PERIPLASMIC PROTEIN"/>
    <property type="match status" value="1"/>
</dbReference>
<dbReference type="RefSeq" id="WP_076768028.1">
    <property type="nucleotide sequence ID" value="NZ_MSFI01000031.1"/>
</dbReference>
<comment type="caution">
    <text evidence="6">The sequence shown here is derived from an EMBL/GenBank/DDBJ whole genome shotgun (WGS) entry which is preliminary data.</text>
</comment>
<dbReference type="GO" id="GO:0042597">
    <property type="term" value="C:periplasmic space"/>
    <property type="evidence" value="ECO:0007669"/>
    <property type="project" value="UniProtKB-SubCell"/>
</dbReference>
<protein>
    <recommendedName>
        <fullName evidence="5">SsuA/THI5-like domain-containing protein</fullName>
    </recommendedName>
</protein>
<dbReference type="OrthoDB" id="9815602at2"/>
<dbReference type="InterPro" id="IPR015168">
    <property type="entry name" value="SsuA/THI5"/>
</dbReference>
<feature type="signal peptide" evidence="4">
    <location>
        <begin position="1"/>
        <end position="30"/>
    </location>
</feature>
<proteinExistence type="inferred from homology"/>
<comment type="similarity">
    <text evidence="2">Belongs to the bacterial solute-binding protein SsuA/TauA family.</text>
</comment>
<dbReference type="STRING" id="1714355.BTO28_15720"/>
<evidence type="ECO:0000256" key="3">
    <source>
        <dbReference type="ARBA" id="ARBA00022729"/>
    </source>
</evidence>